<accession>A0ABT0MJN3</accession>
<dbReference type="Proteomes" id="UP001431217">
    <property type="component" value="Unassembled WGS sequence"/>
</dbReference>
<gene>
    <name evidence="2" type="ORF">M2650_09600</name>
</gene>
<keyword evidence="3" id="KW-1185">Reference proteome</keyword>
<evidence type="ECO:0000259" key="1">
    <source>
        <dbReference type="Pfam" id="PF07179"/>
    </source>
</evidence>
<name>A0ABT0MJN3_9GAMM</name>
<proteinExistence type="predicted"/>
<comment type="caution">
    <text evidence="2">The sequence shown here is derived from an EMBL/GenBank/DDBJ whole genome shotgun (WGS) entry which is preliminary data.</text>
</comment>
<evidence type="ECO:0000313" key="3">
    <source>
        <dbReference type="Proteomes" id="UP001431217"/>
    </source>
</evidence>
<evidence type="ECO:0000313" key="2">
    <source>
        <dbReference type="EMBL" id="MCL1634883.1"/>
    </source>
</evidence>
<dbReference type="EMBL" id="JAMBEP010000001">
    <property type="protein sequence ID" value="MCL1634883.1"/>
    <property type="molecule type" value="Genomic_DNA"/>
</dbReference>
<reference evidence="2 3" key="1">
    <citation type="submission" date="2022-05" db="EMBL/GenBank/DDBJ databases">
        <title>Luteimonas sp. SX5, whole genome shotgun sequencing project.</title>
        <authorList>
            <person name="Zhao G."/>
            <person name="Shen L."/>
        </authorList>
    </citation>
    <scope>NUCLEOTIDE SEQUENCE [LARGE SCALE GENOMIC DNA]</scope>
    <source>
        <strain evidence="2 3">SX5</strain>
    </source>
</reference>
<feature type="domain" description="SseB protein N-terminal" evidence="1">
    <location>
        <begin position="12"/>
        <end position="120"/>
    </location>
</feature>
<dbReference type="RefSeq" id="WP_249473691.1">
    <property type="nucleotide sequence ID" value="NZ_JAMBEP010000001.1"/>
</dbReference>
<organism evidence="2 3">
    <name type="scientific">Luteimonas galliterrae</name>
    <dbReference type="NCBI Taxonomy" id="2940486"/>
    <lineage>
        <taxon>Bacteria</taxon>
        <taxon>Pseudomonadati</taxon>
        <taxon>Pseudomonadota</taxon>
        <taxon>Gammaproteobacteria</taxon>
        <taxon>Lysobacterales</taxon>
        <taxon>Lysobacteraceae</taxon>
        <taxon>Luteimonas</taxon>
    </lineage>
</organism>
<dbReference type="Pfam" id="PF07179">
    <property type="entry name" value="SseB"/>
    <property type="match status" value="1"/>
</dbReference>
<protein>
    <submittedName>
        <fullName evidence="2">SseB family protein</fullName>
    </submittedName>
</protein>
<sequence>MSAPFVPMNPFEATLVEAQTGDTDIRRVITALIEAEIAVPSGEEVMPDGAGFQPLLFPKEGVQMVACFTDRSRFGEFAAMAPYCLMLNGGDFLRRLPPGYGLVVNPGQDIGFDISPDGIARIVAEFQA</sequence>
<dbReference type="InterPro" id="IPR009839">
    <property type="entry name" value="SseB_N"/>
</dbReference>